<dbReference type="PANTHER" id="PTHR30438">
    <property type="entry name" value="36 KDA ANTIGEN-RELATED"/>
    <property type="match status" value="1"/>
</dbReference>
<dbReference type="GO" id="GO:0055085">
    <property type="term" value="P:transmembrane transport"/>
    <property type="evidence" value="ECO:0007669"/>
    <property type="project" value="InterPro"/>
</dbReference>
<evidence type="ECO:0000259" key="4">
    <source>
        <dbReference type="Pfam" id="PF25876"/>
    </source>
</evidence>
<feature type="region of interest" description="Disordered" evidence="2">
    <location>
        <begin position="138"/>
        <end position="160"/>
    </location>
</feature>
<organism evidence="5 6">
    <name type="scientific">Novosphingobium silvae</name>
    <dbReference type="NCBI Taxonomy" id="2692619"/>
    <lineage>
        <taxon>Bacteria</taxon>
        <taxon>Pseudomonadati</taxon>
        <taxon>Pseudomonadota</taxon>
        <taxon>Alphaproteobacteria</taxon>
        <taxon>Sphingomonadales</taxon>
        <taxon>Sphingomonadaceae</taxon>
        <taxon>Novosphingobium</taxon>
    </lineage>
</organism>
<dbReference type="InterPro" id="IPR058624">
    <property type="entry name" value="MdtA-like_HH"/>
</dbReference>
<dbReference type="Gene3D" id="2.40.30.170">
    <property type="match status" value="1"/>
</dbReference>
<dbReference type="EMBL" id="WVTD01000003">
    <property type="protein sequence ID" value="MYL97157.1"/>
    <property type="molecule type" value="Genomic_DNA"/>
</dbReference>
<dbReference type="GO" id="GO:0005886">
    <property type="term" value="C:plasma membrane"/>
    <property type="evidence" value="ECO:0007669"/>
    <property type="project" value="TreeGrafter"/>
</dbReference>
<evidence type="ECO:0000256" key="3">
    <source>
        <dbReference type="SAM" id="Phobius"/>
    </source>
</evidence>
<keyword evidence="6" id="KW-1185">Reference proteome</keyword>
<evidence type="ECO:0000256" key="1">
    <source>
        <dbReference type="SAM" id="Coils"/>
    </source>
</evidence>
<evidence type="ECO:0000313" key="6">
    <source>
        <dbReference type="Proteomes" id="UP000465810"/>
    </source>
</evidence>
<keyword evidence="3" id="KW-0812">Transmembrane</keyword>
<dbReference type="Gene3D" id="1.10.287.470">
    <property type="entry name" value="Helix hairpin bin"/>
    <property type="match status" value="2"/>
</dbReference>
<comment type="caution">
    <text evidence="5">The sequence shown here is derived from an EMBL/GenBank/DDBJ whole genome shotgun (WGS) entry which is preliminary data.</text>
</comment>
<keyword evidence="3" id="KW-0472">Membrane</keyword>
<evidence type="ECO:0000256" key="2">
    <source>
        <dbReference type="SAM" id="MobiDB-lite"/>
    </source>
</evidence>
<evidence type="ECO:0000313" key="5">
    <source>
        <dbReference type="EMBL" id="MYL97157.1"/>
    </source>
</evidence>
<gene>
    <name evidence="5" type="ORF">GR702_05150</name>
</gene>
<dbReference type="SUPFAM" id="SSF111369">
    <property type="entry name" value="HlyD-like secretion proteins"/>
    <property type="match status" value="2"/>
</dbReference>
<keyword evidence="1" id="KW-0175">Coiled coil</keyword>
<dbReference type="Proteomes" id="UP000465810">
    <property type="component" value="Unassembled WGS sequence"/>
</dbReference>
<feature type="coiled-coil region" evidence="1">
    <location>
        <begin position="79"/>
        <end position="108"/>
    </location>
</feature>
<dbReference type="AlphaFoldDB" id="A0A7X4GG44"/>
<protein>
    <submittedName>
        <fullName evidence="5">HlyD family efflux transporter periplasmic adaptor subunit</fullName>
    </submittedName>
</protein>
<feature type="domain" description="Multidrug resistance protein MdtA-like alpha-helical hairpin" evidence="4">
    <location>
        <begin position="117"/>
        <end position="180"/>
    </location>
</feature>
<proteinExistence type="predicted"/>
<dbReference type="Gene3D" id="2.40.50.100">
    <property type="match status" value="1"/>
</dbReference>
<dbReference type="PANTHER" id="PTHR30438:SF2">
    <property type="entry name" value="MEMBRANE PROTEIN"/>
    <property type="match status" value="1"/>
</dbReference>
<accession>A0A7X4GG44</accession>
<keyword evidence="3" id="KW-1133">Transmembrane helix</keyword>
<name>A0A7X4GG44_9SPHN</name>
<reference evidence="5 6" key="1">
    <citation type="submission" date="2019-12" db="EMBL/GenBank/DDBJ databases">
        <authorList>
            <person name="Feng G."/>
            <person name="Zhu H."/>
        </authorList>
    </citation>
    <scope>NUCLEOTIDE SEQUENCE [LARGE SCALE GENOMIC DNA]</scope>
    <source>
        <strain evidence="5 6">FGD1</strain>
    </source>
</reference>
<feature type="transmembrane region" description="Helical" evidence="3">
    <location>
        <begin position="7"/>
        <end position="28"/>
    </location>
</feature>
<dbReference type="Pfam" id="PF25876">
    <property type="entry name" value="HH_MFP_RND"/>
    <property type="match status" value="1"/>
</dbReference>
<dbReference type="PRINTS" id="PR01490">
    <property type="entry name" value="RTXTOXIND"/>
</dbReference>
<sequence length="364" mass="38649">MTMSRTWITRGLIVAAVAVAAFALYTLLKPSGLPDGIAGGNGRLEAVEIDVASKSPGRIRDIVVNDGQMVKAGDPIAHMDQDVLNAQKAEAEAQLAEARNAVLVAQTQVAQREAEKAAAEATVRQRLAELNASRKRLGRSDTLAREGATSTQERDDDAAQVEGSSAAVEAARAQVASAQVAVTNARNQVIGSSSRVAATQATIQRIEADIKDSTLRSPRDGRVQYRIAQPGEVVSAGGRVVSLVDLTDVTMTFFLPATAAGRLGIGSEARIVLDALPDNPIPAKVSFVADVAQFTPKTVETQSEREKMMFRVKVRIDPVLLRRYITLVKTGLPGMAYVKTDPGVAWPASLDLKGAPAGPRQQPR</sequence>